<evidence type="ECO:0000256" key="12">
    <source>
        <dbReference type="SAM" id="Phobius"/>
    </source>
</evidence>
<evidence type="ECO:0000256" key="2">
    <source>
        <dbReference type="ARBA" id="ARBA00004651"/>
    </source>
</evidence>
<dbReference type="Gene3D" id="1.10.287.130">
    <property type="match status" value="1"/>
</dbReference>
<protein>
    <recommendedName>
        <fullName evidence="3">histidine kinase</fullName>
        <ecNumber evidence="3">2.7.13.3</ecNumber>
    </recommendedName>
</protein>
<dbReference type="PRINTS" id="PR00344">
    <property type="entry name" value="BCTRLSENSOR"/>
</dbReference>
<feature type="coiled-coil region" evidence="11">
    <location>
        <begin position="509"/>
        <end position="536"/>
    </location>
</feature>
<comment type="subcellular location">
    <subcellularLocation>
        <location evidence="2">Cell membrane</location>
        <topology evidence="2">Multi-pass membrane protein</topology>
    </subcellularLocation>
</comment>
<comment type="catalytic activity">
    <reaction evidence="1">
        <text>ATP + protein L-histidine = ADP + protein N-phospho-L-histidine.</text>
        <dbReference type="EC" id="2.7.13.3"/>
    </reaction>
</comment>
<organism evidence="15 16">
    <name type="scientific">Pseudoalteromonas phenolica</name>
    <dbReference type="NCBI Taxonomy" id="161398"/>
    <lineage>
        <taxon>Bacteria</taxon>
        <taxon>Pseudomonadati</taxon>
        <taxon>Pseudomonadota</taxon>
        <taxon>Gammaproteobacteria</taxon>
        <taxon>Alteromonadales</taxon>
        <taxon>Pseudoalteromonadaceae</taxon>
        <taxon>Pseudoalteromonas</taxon>
    </lineage>
</organism>
<dbReference type="CDD" id="cd17546">
    <property type="entry name" value="REC_hyHK_CKI1_RcsC-like"/>
    <property type="match status" value="1"/>
</dbReference>
<evidence type="ECO:0000256" key="1">
    <source>
        <dbReference type="ARBA" id="ARBA00000085"/>
    </source>
</evidence>
<name>A0A4Q7IJX3_9GAMM</name>
<evidence type="ECO:0000256" key="5">
    <source>
        <dbReference type="ARBA" id="ARBA00022553"/>
    </source>
</evidence>
<evidence type="ECO:0000259" key="13">
    <source>
        <dbReference type="PROSITE" id="PS50109"/>
    </source>
</evidence>
<keyword evidence="4" id="KW-1003">Cell membrane</keyword>
<keyword evidence="15" id="KW-0808">Transferase</keyword>
<comment type="caution">
    <text evidence="15">The sequence shown here is derived from an EMBL/GenBank/DDBJ whole genome shotgun (WGS) entry which is preliminary data.</text>
</comment>
<evidence type="ECO:0000256" key="11">
    <source>
        <dbReference type="SAM" id="Coils"/>
    </source>
</evidence>
<dbReference type="Gene3D" id="3.40.50.2300">
    <property type="match status" value="1"/>
</dbReference>
<dbReference type="SMART" id="SM00448">
    <property type="entry name" value="REC"/>
    <property type="match status" value="1"/>
</dbReference>
<dbReference type="RefSeq" id="WP_130256256.1">
    <property type="nucleotide sequence ID" value="NZ_PPSX01000056.1"/>
</dbReference>
<evidence type="ECO:0000313" key="15">
    <source>
        <dbReference type="EMBL" id="RZQ52463.1"/>
    </source>
</evidence>
<dbReference type="CDD" id="cd00082">
    <property type="entry name" value="HisKA"/>
    <property type="match status" value="1"/>
</dbReference>
<evidence type="ECO:0000256" key="7">
    <source>
        <dbReference type="ARBA" id="ARBA00022989"/>
    </source>
</evidence>
<dbReference type="FunFam" id="3.30.565.10:FF:000010">
    <property type="entry name" value="Sensor histidine kinase RcsC"/>
    <property type="match status" value="1"/>
</dbReference>
<dbReference type="InterPro" id="IPR003661">
    <property type="entry name" value="HisK_dim/P_dom"/>
</dbReference>
<dbReference type="PROSITE" id="PS50109">
    <property type="entry name" value="HIS_KIN"/>
    <property type="match status" value="1"/>
</dbReference>
<keyword evidence="11" id="KW-0175">Coiled coil</keyword>
<dbReference type="InterPro" id="IPR003594">
    <property type="entry name" value="HATPase_dom"/>
</dbReference>
<dbReference type="Pfam" id="PF02743">
    <property type="entry name" value="dCache_1"/>
    <property type="match status" value="1"/>
</dbReference>
<dbReference type="CDD" id="cd12914">
    <property type="entry name" value="PDC1_DGC_like"/>
    <property type="match status" value="1"/>
</dbReference>
<feature type="transmembrane region" description="Helical" evidence="12">
    <location>
        <begin position="6"/>
        <end position="28"/>
    </location>
</feature>
<evidence type="ECO:0000256" key="6">
    <source>
        <dbReference type="ARBA" id="ARBA00022692"/>
    </source>
</evidence>
<dbReference type="InterPro" id="IPR036097">
    <property type="entry name" value="HisK_dim/P_sf"/>
</dbReference>
<dbReference type="InterPro" id="IPR033479">
    <property type="entry name" value="dCache_1"/>
</dbReference>
<feature type="domain" description="Histidine kinase" evidence="13">
    <location>
        <begin position="561"/>
        <end position="778"/>
    </location>
</feature>
<feature type="modified residue" description="4-aspartylphosphate" evidence="10">
    <location>
        <position position="847"/>
    </location>
</feature>
<dbReference type="Gene3D" id="3.30.450.20">
    <property type="entry name" value="PAS domain"/>
    <property type="match status" value="1"/>
</dbReference>
<keyword evidence="15" id="KW-0418">Kinase</keyword>
<dbReference type="SMART" id="SM00388">
    <property type="entry name" value="HisKA"/>
    <property type="match status" value="1"/>
</dbReference>
<dbReference type="GO" id="GO:0005886">
    <property type="term" value="C:plasma membrane"/>
    <property type="evidence" value="ECO:0007669"/>
    <property type="project" value="UniProtKB-SubCell"/>
</dbReference>
<dbReference type="GO" id="GO:0000155">
    <property type="term" value="F:phosphorelay sensor kinase activity"/>
    <property type="evidence" value="ECO:0007669"/>
    <property type="project" value="InterPro"/>
</dbReference>
<dbReference type="PANTHER" id="PTHR45339:SF1">
    <property type="entry name" value="HYBRID SIGNAL TRANSDUCTION HISTIDINE KINASE J"/>
    <property type="match status" value="1"/>
</dbReference>
<evidence type="ECO:0000256" key="3">
    <source>
        <dbReference type="ARBA" id="ARBA00012438"/>
    </source>
</evidence>
<keyword evidence="7 12" id="KW-1133">Transmembrane helix</keyword>
<dbReference type="InterPro" id="IPR011006">
    <property type="entry name" value="CheY-like_superfamily"/>
</dbReference>
<dbReference type="InterPro" id="IPR005467">
    <property type="entry name" value="His_kinase_dom"/>
</dbReference>
<dbReference type="InterPro" id="IPR004358">
    <property type="entry name" value="Sig_transdc_His_kin-like_C"/>
</dbReference>
<dbReference type="InterPro" id="IPR001789">
    <property type="entry name" value="Sig_transdc_resp-reg_receiver"/>
</dbReference>
<dbReference type="Pfam" id="PF02518">
    <property type="entry name" value="HATPase_c"/>
    <property type="match status" value="1"/>
</dbReference>
<feature type="transmembrane region" description="Helical" evidence="12">
    <location>
        <begin position="40"/>
        <end position="66"/>
    </location>
</feature>
<dbReference type="InterPro" id="IPR036890">
    <property type="entry name" value="HATPase_C_sf"/>
</dbReference>
<dbReference type="SMART" id="SM00387">
    <property type="entry name" value="HATPase_c"/>
    <property type="match status" value="1"/>
</dbReference>
<dbReference type="Gene3D" id="3.30.565.10">
    <property type="entry name" value="Histidine kinase-like ATPase, C-terminal domain"/>
    <property type="match status" value="1"/>
</dbReference>
<dbReference type="SUPFAM" id="SSF52172">
    <property type="entry name" value="CheY-like"/>
    <property type="match status" value="1"/>
</dbReference>
<evidence type="ECO:0000256" key="10">
    <source>
        <dbReference type="PROSITE-ProRule" id="PRU00169"/>
    </source>
</evidence>
<dbReference type="SUPFAM" id="SSF47384">
    <property type="entry name" value="Homodimeric domain of signal transducing histidine kinase"/>
    <property type="match status" value="1"/>
</dbReference>
<dbReference type="Pfam" id="PF00512">
    <property type="entry name" value="HisKA"/>
    <property type="match status" value="1"/>
</dbReference>
<accession>A0A4Q7IJX3</accession>
<dbReference type="EMBL" id="PPSX01000056">
    <property type="protein sequence ID" value="RZQ52463.1"/>
    <property type="molecule type" value="Genomic_DNA"/>
</dbReference>
<dbReference type="CDD" id="cd16922">
    <property type="entry name" value="HATPase_EvgS-ArcB-TorS-like"/>
    <property type="match status" value="1"/>
</dbReference>
<dbReference type="PROSITE" id="PS50110">
    <property type="entry name" value="RESPONSE_REGULATORY"/>
    <property type="match status" value="1"/>
</dbReference>
<dbReference type="AlphaFoldDB" id="A0A4Q7IJX3"/>
<keyword evidence="5 10" id="KW-0597">Phosphoprotein</keyword>
<dbReference type="SUPFAM" id="SSF55874">
    <property type="entry name" value="ATPase domain of HSP90 chaperone/DNA topoisomerase II/histidine kinase"/>
    <property type="match status" value="1"/>
</dbReference>
<feature type="domain" description="Response regulatory" evidence="14">
    <location>
        <begin position="798"/>
        <end position="915"/>
    </location>
</feature>
<feature type="transmembrane region" description="Helical" evidence="12">
    <location>
        <begin position="133"/>
        <end position="152"/>
    </location>
</feature>
<keyword evidence="9 12" id="KW-0472">Membrane</keyword>
<evidence type="ECO:0000313" key="16">
    <source>
        <dbReference type="Proteomes" id="UP000291338"/>
    </source>
</evidence>
<feature type="transmembrane region" description="Helical" evidence="12">
    <location>
        <begin position="164"/>
        <end position="184"/>
    </location>
</feature>
<proteinExistence type="predicted"/>
<gene>
    <name evidence="15" type="ORF">C1E23_14500</name>
</gene>
<dbReference type="PANTHER" id="PTHR45339">
    <property type="entry name" value="HYBRID SIGNAL TRANSDUCTION HISTIDINE KINASE J"/>
    <property type="match status" value="1"/>
</dbReference>
<keyword evidence="8" id="KW-0902">Two-component regulatory system</keyword>
<reference evidence="15 16" key="1">
    <citation type="submission" date="2018-01" db="EMBL/GenBank/DDBJ databases">
        <title>Co-occurrence of chitin degradation, pigmentation and bioactivity in marine Pseudoalteromonas.</title>
        <authorList>
            <person name="Paulsen S."/>
            <person name="Gram L."/>
            <person name="Machado H."/>
        </authorList>
    </citation>
    <scope>NUCLEOTIDE SEQUENCE [LARGE SCALE GENOMIC DNA]</scope>
    <source>
        <strain evidence="15 16">S3898</strain>
    </source>
</reference>
<sequence length="917" mass="103497">MNKKLLAYLICIFLGIIGGTTNLLPFWFLDNSEFLLGQIFVLGALITFGFRHSLIVLAIVSIFIYFRWQHSWPTLVFLLEILWLKYVAISRNKMVFFRGMLFWLICGLPILYFLGHIQLELPNLVVFTALTKYLINAFICLAIVDLFSLFWNKEKWHTMPLYSILNRTVNLLIILIVVTTSVVLTNNHYARVESEVKSKLSGAAQNINKQIDDYLQSYLRAVLITGGSISQGANINLVLEQLVEVHDGFITSIFISPEGEVLNFYPQLLGDSFVGDIPNVSDREYFIEAPNHPNGFISSVFRGRGFGEKPIIGLSAPIYEFDSLLGVLEASLRFESFEQFIPRLLSHQGELLILDAQKQVVYGSLTRDFETLSVLDSDIYQQLIDSTQQTYSDSQGDVFYKETFVAGKSGWTVVTFLDRSHVNLTTINSLITPLILTLIIIVVCRVLIRFLTRQLVQPISSLSNEIHQFDPSRPLQVVKAKESDFFELVTLQSQFGQLSEKLRVNFNKLNTANNENQQLNKRLKEFNLELEALVNEKTKKLTFAVAQANNASRAKSQFLANMSHEIRTPLNGIIGLTDLLINDSNQCEENLKQLTVIQSSANNLLLILNDILDYSKIEAGALTLDIHPVNTKKLFDELAEIYHKGRLKNNVKFEYDFSETIPAYLELDPLRLTQIINNLLSNAIKFTDQGEVILELKYSEDKLNIIVQDTGIGVSKAQQASLFNEFTQADVSTTRKYGGTGLGLTICKKLTEKMNGTIIIESEMNKGSRFEVIIPANISAVNRADSEPQRVADLNGLDVLLVEDNLVNQLVATKMLSKFNCQVYTAANGEEALTKLEKKHFSLIFMDCQMPVLDGFDCTKRIRANKEVYGEPYIIAITANAYKEDKQKCLLAGMNDFVAKPIELNLLNTAISKYLST</sequence>
<evidence type="ECO:0000256" key="4">
    <source>
        <dbReference type="ARBA" id="ARBA00022475"/>
    </source>
</evidence>
<feature type="transmembrane region" description="Helical" evidence="12">
    <location>
        <begin position="95"/>
        <end position="113"/>
    </location>
</feature>
<evidence type="ECO:0000259" key="14">
    <source>
        <dbReference type="PROSITE" id="PS50110"/>
    </source>
</evidence>
<dbReference type="Proteomes" id="UP000291338">
    <property type="component" value="Unassembled WGS sequence"/>
</dbReference>
<keyword evidence="6 12" id="KW-0812">Transmembrane</keyword>
<evidence type="ECO:0000256" key="9">
    <source>
        <dbReference type="ARBA" id="ARBA00023136"/>
    </source>
</evidence>
<dbReference type="EC" id="2.7.13.3" evidence="3"/>
<evidence type="ECO:0000256" key="8">
    <source>
        <dbReference type="ARBA" id="ARBA00023012"/>
    </source>
</evidence>
<dbReference type="Pfam" id="PF00072">
    <property type="entry name" value="Response_reg"/>
    <property type="match status" value="1"/>
</dbReference>